<feature type="domain" description="Beta galactosidase small chain/" evidence="5">
    <location>
        <begin position="17"/>
        <end position="317"/>
    </location>
</feature>
<dbReference type="EC" id="3.2.1.23" evidence="2"/>
<comment type="catalytic activity">
    <reaction evidence="1">
        <text>Hydrolysis of terminal non-reducing beta-D-galactose residues in beta-D-galactosides.</text>
        <dbReference type="EC" id="3.2.1.23"/>
    </reaction>
</comment>
<dbReference type="AlphaFoldDB" id="A0A0R1U980"/>
<reference evidence="6 7" key="1">
    <citation type="journal article" date="2015" name="Genome Announc.">
        <title>Expanding the biotechnology potential of lactobacilli through comparative genomics of 213 strains and associated genera.</title>
        <authorList>
            <person name="Sun Z."/>
            <person name="Harris H.M."/>
            <person name="McCann A."/>
            <person name="Guo C."/>
            <person name="Argimon S."/>
            <person name="Zhang W."/>
            <person name="Yang X."/>
            <person name="Jeffery I.B."/>
            <person name="Cooney J.C."/>
            <person name="Kagawa T.F."/>
            <person name="Liu W."/>
            <person name="Song Y."/>
            <person name="Salvetti E."/>
            <person name="Wrobel A."/>
            <person name="Rasinkangas P."/>
            <person name="Parkhill J."/>
            <person name="Rea M.C."/>
            <person name="O'Sullivan O."/>
            <person name="Ritari J."/>
            <person name="Douillard F.P."/>
            <person name="Paul Ross R."/>
            <person name="Yang R."/>
            <person name="Briner A.E."/>
            <person name="Felis G.E."/>
            <person name="de Vos W.M."/>
            <person name="Barrangou R."/>
            <person name="Klaenhammer T.R."/>
            <person name="Caufield P.W."/>
            <person name="Cui Y."/>
            <person name="Zhang H."/>
            <person name="O'Toole P.W."/>
        </authorList>
    </citation>
    <scope>NUCLEOTIDE SEQUENCE [LARGE SCALE GENOMIC DNA]</scope>
    <source>
        <strain evidence="6 7">DSM 15946</strain>
    </source>
</reference>
<evidence type="ECO:0000256" key="3">
    <source>
        <dbReference type="ARBA" id="ARBA00022801"/>
    </source>
</evidence>
<sequence>MDYQNKLHVIYGDGTLGLQGPDFAYLFSYERGGLESLKIKGKEWLYREPKPTFWRATTDNDRGNGFNVKAAQWLAADYALPCQAISLKVDERKFKQVPVAPATNEFTNHEEAEKVKITFTYQTLTVPATTVKVTYKVKADGTLKVTAKYHGQAGLPELPVFGMRLIMPTMAAGYEYEGLSGETYPDRMAGGRPGTYEIQGLPVTKYLVPQENGMHMATKWVKITRQTTLNNADHDDQPFSLTFKAANGDFAFSALPYTSEELENATHQEELPPARRTVLVIAGAVRGVGGIDSWGADVEPAYHIDGTVDHKVSFVIDPGLQGNVQTH</sequence>
<organism evidence="6 7">
    <name type="scientific">Limosilactobacillus ingluviei DSM 15946</name>
    <dbReference type="NCBI Taxonomy" id="1423760"/>
    <lineage>
        <taxon>Bacteria</taxon>
        <taxon>Bacillati</taxon>
        <taxon>Bacillota</taxon>
        <taxon>Bacilli</taxon>
        <taxon>Lactobacillales</taxon>
        <taxon>Lactobacillaceae</taxon>
        <taxon>Limosilactobacillus</taxon>
    </lineage>
</organism>
<evidence type="ECO:0000256" key="2">
    <source>
        <dbReference type="ARBA" id="ARBA00012756"/>
    </source>
</evidence>
<keyword evidence="3" id="KW-0378">Hydrolase</keyword>
<proteinExistence type="predicted"/>
<dbReference type="InterPro" id="IPR004199">
    <property type="entry name" value="B-gal_small/dom_5"/>
</dbReference>
<dbReference type="InterPro" id="IPR050347">
    <property type="entry name" value="Bact_Beta-galactosidase"/>
</dbReference>
<dbReference type="GO" id="GO:0030246">
    <property type="term" value="F:carbohydrate binding"/>
    <property type="evidence" value="ECO:0007669"/>
    <property type="project" value="InterPro"/>
</dbReference>
<gene>
    <name evidence="6" type="ORF">FC43_GL001474</name>
</gene>
<keyword evidence="4" id="KW-0326">Glycosidase</keyword>
<dbReference type="EMBL" id="AZFK01000040">
    <property type="protein sequence ID" value="KRL89884.1"/>
    <property type="molecule type" value="Genomic_DNA"/>
</dbReference>
<dbReference type="SMART" id="SM01038">
    <property type="entry name" value="Bgal_small_N"/>
    <property type="match status" value="1"/>
</dbReference>
<evidence type="ECO:0000259" key="5">
    <source>
        <dbReference type="SMART" id="SM01038"/>
    </source>
</evidence>
<dbReference type="PANTHER" id="PTHR46323:SF2">
    <property type="entry name" value="BETA-GALACTOSIDASE"/>
    <property type="match status" value="1"/>
</dbReference>
<evidence type="ECO:0000313" key="6">
    <source>
        <dbReference type="EMBL" id="KRL89884.1"/>
    </source>
</evidence>
<accession>A0A0R1U980</accession>
<dbReference type="Pfam" id="PF02929">
    <property type="entry name" value="Bgal_small_N"/>
    <property type="match status" value="1"/>
</dbReference>
<dbReference type="RefSeq" id="WP_019206912.1">
    <property type="nucleotide sequence ID" value="NZ_AZFK01000040.1"/>
</dbReference>
<dbReference type="PATRIC" id="fig|1423760.3.peg.1545"/>
<dbReference type="Gene3D" id="2.70.98.10">
    <property type="match status" value="1"/>
</dbReference>
<dbReference type="InterPro" id="IPR011013">
    <property type="entry name" value="Gal_mutarotase_sf_dom"/>
</dbReference>
<dbReference type="Proteomes" id="UP000050816">
    <property type="component" value="Unassembled WGS sequence"/>
</dbReference>
<name>A0A0R1U980_9LACO</name>
<dbReference type="PANTHER" id="PTHR46323">
    <property type="entry name" value="BETA-GALACTOSIDASE"/>
    <property type="match status" value="1"/>
</dbReference>
<dbReference type="GO" id="GO:0005990">
    <property type="term" value="P:lactose catabolic process"/>
    <property type="evidence" value="ECO:0007669"/>
    <property type="project" value="TreeGrafter"/>
</dbReference>
<dbReference type="GO" id="GO:0009341">
    <property type="term" value="C:beta-galactosidase complex"/>
    <property type="evidence" value="ECO:0007669"/>
    <property type="project" value="InterPro"/>
</dbReference>
<evidence type="ECO:0000256" key="1">
    <source>
        <dbReference type="ARBA" id="ARBA00001412"/>
    </source>
</evidence>
<comment type="caution">
    <text evidence="6">The sequence shown here is derived from an EMBL/GenBank/DDBJ whole genome shotgun (WGS) entry which is preliminary data.</text>
</comment>
<evidence type="ECO:0000313" key="7">
    <source>
        <dbReference type="Proteomes" id="UP000050816"/>
    </source>
</evidence>
<evidence type="ECO:0000256" key="4">
    <source>
        <dbReference type="ARBA" id="ARBA00023295"/>
    </source>
</evidence>
<dbReference type="GeneID" id="82934628"/>
<protein>
    <recommendedName>
        <fullName evidence="2">beta-galactosidase</fullName>
        <ecNumber evidence="2">3.2.1.23</ecNumber>
    </recommendedName>
</protein>
<dbReference type="GO" id="GO:0004565">
    <property type="term" value="F:beta-galactosidase activity"/>
    <property type="evidence" value="ECO:0007669"/>
    <property type="project" value="UniProtKB-EC"/>
</dbReference>
<dbReference type="SUPFAM" id="SSF74650">
    <property type="entry name" value="Galactose mutarotase-like"/>
    <property type="match status" value="1"/>
</dbReference>
<dbReference type="InterPro" id="IPR014718">
    <property type="entry name" value="GH-type_carb-bd"/>
</dbReference>